<dbReference type="Pfam" id="PF13505">
    <property type="entry name" value="OMP_b-brl"/>
    <property type="match status" value="1"/>
</dbReference>
<feature type="chain" id="PRO_5046506123" evidence="3">
    <location>
        <begin position="25"/>
        <end position="215"/>
    </location>
</feature>
<dbReference type="RefSeq" id="WP_251778095.1">
    <property type="nucleotide sequence ID" value="NZ_JAMKFE010000005.1"/>
</dbReference>
<evidence type="ECO:0000256" key="1">
    <source>
        <dbReference type="ARBA" id="ARBA00004442"/>
    </source>
</evidence>
<accession>A0ABT0YNQ3</accession>
<organism evidence="5 6">
    <name type="scientific">Caldimonas mangrovi</name>
    <dbReference type="NCBI Taxonomy" id="2944811"/>
    <lineage>
        <taxon>Bacteria</taxon>
        <taxon>Pseudomonadati</taxon>
        <taxon>Pseudomonadota</taxon>
        <taxon>Betaproteobacteria</taxon>
        <taxon>Burkholderiales</taxon>
        <taxon>Sphaerotilaceae</taxon>
        <taxon>Caldimonas</taxon>
    </lineage>
</organism>
<dbReference type="InterPro" id="IPR030820">
    <property type="entry name" value="OMP_myx_plus_Proteobacteria"/>
</dbReference>
<evidence type="ECO:0000259" key="4">
    <source>
        <dbReference type="Pfam" id="PF13505"/>
    </source>
</evidence>
<dbReference type="Proteomes" id="UP001165541">
    <property type="component" value="Unassembled WGS sequence"/>
</dbReference>
<sequence length="215" mass="23503">MRLKSYVLSLLTAAGVAAPLAAVAQQVPKPANEQVVVPEIDRRDVKLPRIPSNDFVVGLFTGVYATESFGSSIVGGLRVGYHITEDFFVEAAYARTKVSDESFRQILPGGVFTSEEETLTYYNVSVGYNILPGEVFLGANRAKASALYLIAGIGSTKLADQSNQTINFGLGTRVFLADWASVQVDMRDHMFSYDLLGKRKSTHNLELTMGLSFFF</sequence>
<comment type="subcellular location">
    <subcellularLocation>
        <location evidence="1">Cell outer membrane</location>
    </subcellularLocation>
</comment>
<protein>
    <submittedName>
        <fullName evidence="5">Outer membrane beta-barrel domain-containing protein</fullName>
    </submittedName>
</protein>
<dbReference type="NCBIfam" id="TIGR04565">
    <property type="entry name" value="OMP_myx_plus"/>
    <property type="match status" value="1"/>
</dbReference>
<comment type="caution">
    <text evidence="5">The sequence shown here is derived from an EMBL/GenBank/DDBJ whole genome shotgun (WGS) entry which is preliminary data.</text>
</comment>
<keyword evidence="6" id="KW-1185">Reference proteome</keyword>
<feature type="signal peptide" evidence="3">
    <location>
        <begin position="1"/>
        <end position="24"/>
    </location>
</feature>
<proteinExistence type="predicted"/>
<dbReference type="InterPro" id="IPR011250">
    <property type="entry name" value="OMP/PagP_B-barrel"/>
</dbReference>
<feature type="domain" description="Outer membrane protein beta-barrel" evidence="4">
    <location>
        <begin position="72"/>
        <end position="213"/>
    </location>
</feature>
<evidence type="ECO:0000256" key="3">
    <source>
        <dbReference type="SAM" id="SignalP"/>
    </source>
</evidence>
<gene>
    <name evidence="5" type="ORF">M8A51_10145</name>
</gene>
<evidence type="ECO:0000313" key="6">
    <source>
        <dbReference type="Proteomes" id="UP001165541"/>
    </source>
</evidence>
<name>A0ABT0YNQ3_9BURK</name>
<dbReference type="Gene3D" id="2.40.160.20">
    <property type="match status" value="1"/>
</dbReference>
<evidence type="ECO:0000256" key="2">
    <source>
        <dbReference type="ARBA" id="ARBA00022729"/>
    </source>
</evidence>
<dbReference type="SUPFAM" id="SSF56925">
    <property type="entry name" value="OMPA-like"/>
    <property type="match status" value="1"/>
</dbReference>
<keyword evidence="2 3" id="KW-0732">Signal</keyword>
<evidence type="ECO:0000313" key="5">
    <source>
        <dbReference type="EMBL" id="MCM5679892.1"/>
    </source>
</evidence>
<reference evidence="5" key="1">
    <citation type="submission" date="2022-05" db="EMBL/GenBank/DDBJ databases">
        <title>Schlegelella sp. nov., isolated from mangrove soil.</title>
        <authorList>
            <person name="Liu Y."/>
            <person name="Ge X."/>
            <person name="Liu W."/>
        </authorList>
    </citation>
    <scope>NUCLEOTIDE SEQUENCE</scope>
    <source>
        <strain evidence="5">S2-27</strain>
    </source>
</reference>
<dbReference type="EMBL" id="JAMKFE010000005">
    <property type="protein sequence ID" value="MCM5679892.1"/>
    <property type="molecule type" value="Genomic_DNA"/>
</dbReference>
<dbReference type="InterPro" id="IPR027385">
    <property type="entry name" value="Beta-barrel_OMP"/>
</dbReference>